<feature type="compositionally biased region" description="Basic and acidic residues" evidence="1">
    <location>
        <begin position="71"/>
        <end position="85"/>
    </location>
</feature>
<dbReference type="InterPro" id="IPR011993">
    <property type="entry name" value="PH-like_dom_sf"/>
</dbReference>
<feature type="region of interest" description="Disordered" evidence="1">
    <location>
        <begin position="313"/>
        <end position="357"/>
    </location>
</feature>
<dbReference type="PANTHER" id="PTHR23319">
    <property type="entry name" value="GRAM DOMAIN CONTAINING 1B, ISOFORM E"/>
    <property type="match status" value="1"/>
</dbReference>
<feature type="compositionally biased region" description="Basic and acidic residues" evidence="1">
    <location>
        <begin position="232"/>
        <end position="242"/>
    </location>
</feature>
<evidence type="ECO:0000313" key="4">
    <source>
        <dbReference type="EMBL" id="CAF0963167.1"/>
    </source>
</evidence>
<evidence type="ECO:0000313" key="6">
    <source>
        <dbReference type="Proteomes" id="UP000663829"/>
    </source>
</evidence>
<dbReference type="Proteomes" id="UP000663829">
    <property type="component" value="Unassembled WGS sequence"/>
</dbReference>
<protein>
    <recommendedName>
        <fullName evidence="3">GRAM domain-containing protein</fullName>
    </recommendedName>
</protein>
<feature type="compositionally biased region" description="Basic residues" evidence="1">
    <location>
        <begin position="398"/>
        <end position="418"/>
    </location>
</feature>
<keyword evidence="2" id="KW-0472">Membrane</keyword>
<feature type="compositionally biased region" description="Polar residues" evidence="1">
    <location>
        <begin position="41"/>
        <end position="62"/>
    </location>
</feature>
<evidence type="ECO:0000256" key="1">
    <source>
        <dbReference type="SAM" id="MobiDB-lite"/>
    </source>
</evidence>
<feature type="region of interest" description="Disordered" evidence="1">
    <location>
        <begin position="41"/>
        <end position="99"/>
    </location>
</feature>
<dbReference type="GO" id="GO:0140268">
    <property type="term" value="C:endoplasmic reticulum-plasma membrane contact site"/>
    <property type="evidence" value="ECO:0007669"/>
    <property type="project" value="TreeGrafter"/>
</dbReference>
<gene>
    <name evidence="4" type="ORF">GPM918_LOCUS11862</name>
    <name evidence="5" type="ORF">SRO942_LOCUS11863</name>
</gene>
<feature type="region of interest" description="Disordered" evidence="1">
    <location>
        <begin position="232"/>
        <end position="255"/>
    </location>
</feature>
<proteinExistence type="predicted"/>
<dbReference type="SMART" id="SM00568">
    <property type="entry name" value="GRAM"/>
    <property type="match status" value="1"/>
</dbReference>
<feature type="domain" description="GRAM" evidence="3">
    <location>
        <begin position="117"/>
        <end position="185"/>
    </location>
</feature>
<dbReference type="EMBL" id="CAJNOQ010002527">
    <property type="protein sequence ID" value="CAF0963167.1"/>
    <property type="molecule type" value="Genomic_DNA"/>
</dbReference>
<dbReference type="AlphaFoldDB" id="A0A814E333"/>
<evidence type="ECO:0000259" key="3">
    <source>
        <dbReference type="SMART" id="SM00568"/>
    </source>
</evidence>
<feature type="compositionally biased region" description="Polar residues" evidence="1">
    <location>
        <begin position="1"/>
        <end position="19"/>
    </location>
</feature>
<dbReference type="Pfam" id="PF02893">
    <property type="entry name" value="GRAM"/>
    <property type="match status" value="1"/>
</dbReference>
<feature type="compositionally biased region" description="Acidic residues" evidence="1">
    <location>
        <begin position="86"/>
        <end position="95"/>
    </location>
</feature>
<dbReference type="Proteomes" id="UP000681722">
    <property type="component" value="Unassembled WGS sequence"/>
</dbReference>
<dbReference type="InterPro" id="IPR004182">
    <property type="entry name" value="GRAM"/>
</dbReference>
<feature type="region of interest" description="Disordered" evidence="1">
    <location>
        <begin position="1"/>
        <end position="20"/>
    </location>
</feature>
<keyword evidence="6" id="KW-1185">Reference proteome</keyword>
<dbReference type="GO" id="GO:0032366">
    <property type="term" value="P:intracellular sterol transport"/>
    <property type="evidence" value="ECO:0007669"/>
    <property type="project" value="TreeGrafter"/>
</dbReference>
<feature type="compositionally biased region" description="Basic and acidic residues" evidence="1">
    <location>
        <begin position="387"/>
        <end position="397"/>
    </location>
</feature>
<dbReference type="EMBL" id="CAJOBC010002527">
    <property type="protein sequence ID" value="CAF3737500.1"/>
    <property type="molecule type" value="Genomic_DNA"/>
</dbReference>
<evidence type="ECO:0000313" key="5">
    <source>
        <dbReference type="EMBL" id="CAF3737500.1"/>
    </source>
</evidence>
<dbReference type="PANTHER" id="PTHR23319:SF4">
    <property type="entry name" value="GRAM DOMAIN CONTAINING 1B, ISOFORM E"/>
    <property type="match status" value="1"/>
</dbReference>
<name>A0A814E333_9BILA</name>
<reference evidence="4" key="1">
    <citation type="submission" date="2021-02" db="EMBL/GenBank/DDBJ databases">
        <authorList>
            <person name="Nowell W R."/>
        </authorList>
    </citation>
    <scope>NUCLEOTIDE SEQUENCE</scope>
</reference>
<dbReference type="InterPro" id="IPR051482">
    <property type="entry name" value="Cholesterol_transport"/>
</dbReference>
<organism evidence="4 6">
    <name type="scientific">Didymodactylos carnosus</name>
    <dbReference type="NCBI Taxonomy" id="1234261"/>
    <lineage>
        <taxon>Eukaryota</taxon>
        <taxon>Metazoa</taxon>
        <taxon>Spiralia</taxon>
        <taxon>Gnathifera</taxon>
        <taxon>Rotifera</taxon>
        <taxon>Eurotatoria</taxon>
        <taxon>Bdelloidea</taxon>
        <taxon>Philodinida</taxon>
        <taxon>Philodinidae</taxon>
        <taxon>Didymodactylos</taxon>
    </lineage>
</organism>
<dbReference type="CDD" id="cd13220">
    <property type="entry name" value="PH-GRAM_GRAMDC"/>
    <property type="match status" value="1"/>
</dbReference>
<dbReference type="GO" id="GO:0005886">
    <property type="term" value="C:plasma membrane"/>
    <property type="evidence" value="ECO:0007669"/>
    <property type="project" value="TreeGrafter"/>
</dbReference>
<evidence type="ECO:0000256" key="2">
    <source>
        <dbReference type="SAM" id="Phobius"/>
    </source>
</evidence>
<dbReference type="GO" id="GO:0005789">
    <property type="term" value="C:endoplasmic reticulum membrane"/>
    <property type="evidence" value="ECO:0007669"/>
    <property type="project" value="TreeGrafter"/>
</dbReference>
<dbReference type="Gene3D" id="2.30.29.30">
    <property type="entry name" value="Pleckstrin-homology domain (PH domain)/Phosphotyrosine-binding domain (PTB)"/>
    <property type="match status" value="1"/>
</dbReference>
<accession>A0A814E333</accession>
<sequence>MPNADVSTRPVSMIITSTNHNEETKLIKGSQLNINSMPLNLQQQQNHDRSSSSSFDGGTNDVNKNNNNNKQSKELLDSLSDKSDTDELSQSEEDDKEFRRIGSQYLPELRASSRQNKQFQKLFRKEIADLPELIDHYVCAYQGDILLQGKMYMTDKYLCFYSRIIAYVTKHVYRWDQIQNVTKERVAFIFPTAIGIQMKQTGKKIIYASFLMRDAAYDTILQLWNTYLENESTREDNKDDNNAKNSTLKAPSCTCHGLNTNKRENTLINPNSDKGDGDSLPVFQERLVDDVIQRCIDHEEKTKQAEQDKLLIKTEHQERQPSVTSKSSDEKQQQKKHRKSKDMATNLKIHTDATHTDQLISKAPAEHICGRHPDVRQHHSRSRYKQKTADHKTDSKKHLQPPNHIRRPHRTRSASSHHHLLDTNVSNSRTIQNRSVTPEPMTHVENDNTTTTTITNNDSLMTPSLSSNSLPTTVATSENSMLKTMLKQFLLVLSRLKFHSFSTSLTFLVFIILLFFHSIYLIKLAYRIENRLNALQYLWPTSSPTTVKNSVPTSAQMNHKDI</sequence>
<keyword evidence="2" id="KW-0812">Transmembrane</keyword>
<keyword evidence="2" id="KW-1133">Transmembrane helix</keyword>
<dbReference type="GO" id="GO:0032934">
    <property type="term" value="F:sterol binding"/>
    <property type="evidence" value="ECO:0007669"/>
    <property type="project" value="TreeGrafter"/>
</dbReference>
<comment type="caution">
    <text evidence="4">The sequence shown here is derived from an EMBL/GenBank/DDBJ whole genome shotgun (WGS) entry which is preliminary data.</text>
</comment>
<feature type="transmembrane region" description="Helical" evidence="2">
    <location>
        <begin position="501"/>
        <end position="522"/>
    </location>
</feature>
<dbReference type="GO" id="GO:0120015">
    <property type="term" value="F:sterol transfer activity"/>
    <property type="evidence" value="ECO:0007669"/>
    <property type="project" value="TreeGrafter"/>
</dbReference>
<dbReference type="OrthoDB" id="74360at2759"/>
<feature type="region of interest" description="Disordered" evidence="1">
    <location>
        <begin position="372"/>
        <end position="425"/>
    </location>
</feature>